<name>A0AAV0KL01_9ROSI</name>
<keyword evidence="2" id="KW-1185">Reference proteome</keyword>
<protein>
    <submittedName>
        <fullName evidence="1">Uncharacterized protein</fullName>
    </submittedName>
</protein>
<reference evidence="1" key="1">
    <citation type="submission" date="2022-08" db="EMBL/GenBank/DDBJ databases">
        <authorList>
            <person name="Gutierrez-Valencia J."/>
        </authorList>
    </citation>
    <scope>NUCLEOTIDE SEQUENCE</scope>
</reference>
<evidence type="ECO:0000313" key="1">
    <source>
        <dbReference type="EMBL" id="CAI0422782.1"/>
    </source>
</evidence>
<sequence length="49" mass="5338">MPSTSYSLFPYWRIVATLGRGLRRLLQCRMMSLASAEGGGEANSMQGGE</sequence>
<dbReference type="EMBL" id="CAMGYJ010000005">
    <property type="protein sequence ID" value="CAI0422782.1"/>
    <property type="molecule type" value="Genomic_DNA"/>
</dbReference>
<proteinExistence type="predicted"/>
<dbReference type="Proteomes" id="UP001154282">
    <property type="component" value="Unassembled WGS sequence"/>
</dbReference>
<feature type="non-terminal residue" evidence="1">
    <location>
        <position position="49"/>
    </location>
</feature>
<evidence type="ECO:0000313" key="2">
    <source>
        <dbReference type="Proteomes" id="UP001154282"/>
    </source>
</evidence>
<gene>
    <name evidence="1" type="ORF">LITE_LOCUS19261</name>
</gene>
<comment type="caution">
    <text evidence="1">The sequence shown here is derived from an EMBL/GenBank/DDBJ whole genome shotgun (WGS) entry which is preliminary data.</text>
</comment>
<organism evidence="1 2">
    <name type="scientific">Linum tenue</name>
    <dbReference type="NCBI Taxonomy" id="586396"/>
    <lineage>
        <taxon>Eukaryota</taxon>
        <taxon>Viridiplantae</taxon>
        <taxon>Streptophyta</taxon>
        <taxon>Embryophyta</taxon>
        <taxon>Tracheophyta</taxon>
        <taxon>Spermatophyta</taxon>
        <taxon>Magnoliopsida</taxon>
        <taxon>eudicotyledons</taxon>
        <taxon>Gunneridae</taxon>
        <taxon>Pentapetalae</taxon>
        <taxon>rosids</taxon>
        <taxon>fabids</taxon>
        <taxon>Malpighiales</taxon>
        <taxon>Linaceae</taxon>
        <taxon>Linum</taxon>
    </lineage>
</organism>
<accession>A0AAV0KL01</accession>
<dbReference type="AlphaFoldDB" id="A0AAV0KL01"/>